<feature type="domain" description="U3 small nucleolar RNA-associated protein 15 C-terminal" evidence="9">
    <location>
        <begin position="379"/>
        <end position="516"/>
    </location>
</feature>
<dbReference type="PROSITE" id="PS50082">
    <property type="entry name" value="WD_REPEATS_2"/>
    <property type="match status" value="3"/>
</dbReference>
<evidence type="ECO:0000313" key="10">
    <source>
        <dbReference type="EMBL" id="VDM09891.1"/>
    </source>
</evidence>
<evidence type="ECO:0000313" key="11">
    <source>
        <dbReference type="Proteomes" id="UP000270924"/>
    </source>
</evidence>
<feature type="repeat" description="WD" evidence="8">
    <location>
        <begin position="256"/>
        <end position="297"/>
    </location>
</feature>
<dbReference type="Proteomes" id="UP000270924">
    <property type="component" value="Unassembled WGS sequence"/>
</dbReference>
<dbReference type="InterPro" id="IPR036322">
    <property type="entry name" value="WD40_repeat_dom_sf"/>
</dbReference>
<dbReference type="EMBL" id="UYWW01001078">
    <property type="protein sequence ID" value="VDM09891.1"/>
    <property type="molecule type" value="Genomic_DNA"/>
</dbReference>
<sequence>MAEPYKPAARIMSEKMEKRFSKDILYWRRVERLAVFQEPGNITSTFFSPTDSNMVASTSSVKLAIYDATICEPLVTFGRFKQAVYGARFRRDGKLLAVGDEEGKVRLFNVRKQAATSDGKKAPLRIFKAHESAVHTIVFTRSGRTLVTMGDEGCIKLWDITETKSTPLKVFTAAHTDHIRCSDASILSDHLFVSGSYDHTAKVWNAEAEEALISVDHGAPIEQILLLPGDSFIVTAGGQLIKFWNIASGGILQHTLHHHHKTVTSLCLASKGTRLLSGGLDRRINVFSLDSGDYKLIHSFSLPAQILTLSISSNDKFIAVGMGNLLQISMRNEPGKLEESLEAARAENAGLEYHKKMPPDVPVVRQLFRGGTVEKTEFSAARIPQAKLNKVDLLLRRFKHWKAVDVLFREKHYKSRPDIIVGALMQIYKRGALTVALSGRKSDTIHPILVFLMQNFFRPEYLHILLKTITIMCDIYGNENIEQRIARIFSKLHRAVQREIEVRSKLAELRGMLDMLIQVSEINNGKLIDNEEDAGVFGEVVVTPIPFTMDVNGRILTVDESGTLNTCGTDTCSAEAVSFSDAIAHVTYQRVS</sequence>
<dbReference type="AlphaFoldDB" id="A0A3P7DJA8"/>
<dbReference type="PANTHER" id="PTHR19924:SF26">
    <property type="entry name" value="U3 SMALL NUCLEOLAR RNA-ASSOCIATED PROTEIN 15 HOMOLOG"/>
    <property type="match status" value="1"/>
</dbReference>
<organism evidence="10 11">
    <name type="scientific">Wuchereria bancrofti</name>
    <dbReference type="NCBI Taxonomy" id="6293"/>
    <lineage>
        <taxon>Eukaryota</taxon>
        <taxon>Metazoa</taxon>
        <taxon>Ecdysozoa</taxon>
        <taxon>Nematoda</taxon>
        <taxon>Chromadorea</taxon>
        <taxon>Rhabditida</taxon>
        <taxon>Spirurina</taxon>
        <taxon>Spiruromorpha</taxon>
        <taxon>Filarioidea</taxon>
        <taxon>Onchocercidae</taxon>
        <taxon>Wuchereria</taxon>
    </lineage>
</organism>
<protein>
    <recommendedName>
        <fullName evidence="2">U3 small nucleolar RNA-associated protein 15 homolog</fullName>
    </recommendedName>
</protein>
<evidence type="ECO:0000256" key="8">
    <source>
        <dbReference type="PROSITE-ProRule" id="PRU00221"/>
    </source>
</evidence>
<reference evidence="10 11" key="1">
    <citation type="submission" date="2018-11" db="EMBL/GenBank/DDBJ databases">
        <authorList>
            <consortium name="Pathogen Informatics"/>
        </authorList>
    </citation>
    <scope>NUCLEOTIDE SEQUENCE [LARGE SCALE GENOMIC DNA]</scope>
</reference>
<evidence type="ECO:0000256" key="6">
    <source>
        <dbReference type="ARBA" id="ARBA00023242"/>
    </source>
</evidence>
<dbReference type="OMA" id="ATYQVVH"/>
<feature type="repeat" description="WD" evidence="8">
    <location>
        <begin position="127"/>
        <end position="168"/>
    </location>
</feature>
<dbReference type="FunCoup" id="A0A3P7DJA8">
    <property type="interactions" value="1757"/>
</dbReference>
<dbReference type="GO" id="GO:0045943">
    <property type="term" value="P:positive regulation of transcription by RNA polymerase I"/>
    <property type="evidence" value="ECO:0007669"/>
    <property type="project" value="TreeGrafter"/>
</dbReference>
<dbReference type="OrthoDB" id="431715at2759"/>
<gene>
    <name evidence="10" type="ORF">WBA_LOCUS3277</name>
</gene>
<dbReference type="Pfam" id="PF09384">
    <property type="entry name" value="UTP15_C"/>
    <property type="match status" value="1"/>
</dbReference>
<keyword evidence="11" id="KW-1185">Reference proteome</keyword>
<evidence type="ECO:0000259" key="9">
    <source>
        <dbReference type="Pfam" id="PF09384"/>
    </source>
</evidence>
<dbReference type="Gene3D" id="2.130.10.10">
    <property type="entry name" value="YVTN repeat-like/Quinoprotein amine dehydrogenase"/>
    <property type="match status" value="2"/>
</dbReference>
<comment type="function">
    <text evidence="7">Ribosome biogenesis factor. Involved in nucleolar processing of pre-18S ribosomal RNA. Required for optimal pre-ribosomal RNA transcription by RNA polymerase I. Part of the small subunit (SSU) processome, first precursor of the small eukaryotic ribosomal subunit. During the assembly of the SSU processome in the nucleolus, many ribosome biogenesis factors, an RNA chaperone and ribosomal proteins associate with the nascent pre-rRNA and work in concert to generate RNA folding, modifications, rearrangements and cleavage as well as targeted degradation of pre-ribosomal RNA by the RNA exosome.</text>
</comment>
<dbReference type="InterPro" id="IPR018983">
    <property type="entry name" value="U3_snoRNA-assocProt_15_C"/>
</dbReference>
<dbReference type="InterPro" id="IPR001680">
    <property type="entry name" value="WD40_rpt"/>
</dbReference>
<keyword evidence="4 8" id="KW-0853">WD repeat</keyword>
<accession>A0A3P7DJA8</accession>
<dbReference type="SUPFAM" id="SSF50978">
    <property type="entry name" value="WD40 repeat-like"/>
    <property type="match status" value="1"/>
</dbReference>
<keyword evidence="6" id="KW-0539">Nucleus</keyword>
<dbReference type="SMART" id="SM00320">
    <property type="entry name" value="WD40"/>
    <property type="match status" value="6"/>
</dbReference>
<feature type="repeat" description="WD" evidence="8">
    <location>
        <begin position="172"/>
        <end position="214"/>
    </location>
</feature>
<dbReference type="Pfam" id="PF00400">
    <property type="entry name" value="WD40"/>
    <property type="match status" value="3"/>
</dbReference>
<evidence type="ECO:0000256" key="7">
    <source>
        <dbReference type="ARBA" id="ARBA00045437"/>
    </source>
</evidence>
<dbReference type="GO" id="GO:0005730">
    <property type="term" value="C:nucleolus"/>
    <property type="evidence" value="ECO:0007669"/>
    <property type="project" value="UniProtKB-SubCell"/>
</dbReference>
<dbReference type="GO" id="GO:0006364">
    <property type="term" value="P:rRNA processing"/>
    <property type="evidence" value="ECO:0007669"/>
    <property type="project" value="UniProtKB-KW"/>
</dbReference>
<keyword evidence="3" id="KW-0698">rRNA processing</keyword>
<evidence type="ECO:0000256" key="3">
    <source>
        <dbReference type="ARBA" id="ARBA00022552"/>
    </source>
</evidence>
<dbReference type="PANTHER" id="PTHR19924">
    <property type="entry name" value="UTP15 U3 SMALL NUCLEOLAR RNA-ASSOCIATED PROTEIN 15 FAMILY MEMBER"/>
    <property type="match status" value="1"/>
</dbReference>
<dbReference type="InParanoid" id="A0A3P7DJA8"/>
<evidence type="ECO:0000256" key="1">
    <source>
        <dbReference type="ARBA" id="ARBA00004604"/>
    </source>
</evidence>
<evidence type="ECO:0000256" key="2">
    <source>
        <dbReference type="ARBA" id="ARBA00018260"/>
    </source>
</evidence>
<evidence type="ECO:0000256" key="4">
    <source>
        <dbReference type="ARBA" id="ARBA00022574"/>
    </source>
</evidence>
<dbReference type="InterPro" id="IPR015943">
    <property type="entry name" value="WD40/YVTN_repeat-like_dom_sf"/>
</dbReference>
<proteinExistence type="predicted"/>
<evidence type="ECO:0000256" key="5">
    <source>
        <dbReference type="ARBA" id="ARBA00022737"/>
    </source>
</evidence>
<name>A0A3P7DJA8_WUCBA</name>
<keyword evidence="5" id="KW-0677">Repeat</keyword>
<dbReference type="PROSITE" id="PS50294">
    <property type="entry name" value="WD_REPEATS_REGION"/>
    <property type="match status" value="1"/>
</dbReference>
<comment type="subcellular location">
    <subcellularLocation>
        <location evidence="1">Nucleus</location>
        <location evidence="1">Nucleolus</location>
    </subcellularLocation>
</comment>